<keyword evidence="7 9" id="KW-1133">Transmembrane helix</keyword>
<evidence type="ECO:0000256" key="2">
    <source>
        <dbReference type="ARBA" id="ARBA00008540"/>
    </source>
</evidence>
<evidence type="ECO:0000313" key="10">
    <source>
        <dbReference type="EMBL" id="MCF6138237.1"/>
    </source>
</evidence>
<keyword evidence="8 9" id="KW-0472">Membrane</keyword>
<organism evidence="10 11">
    <name type="scientific">Pseudalkalibacillus berkeleyi</name>
    <dbReference type="NCBI Taxonomy" id="1069813"/>
    <lineage>
        <taxon>Bacteria</taxon>
        <taxon>Bacillati</taxon>
        <taxon>Bacillota</taxon>
        <taxon>Bacilli</taxon>
        <taxon>Bacillales</taxon>
        <taxon>Fictibacillaceae</taxon>
        <taxon>Pseudalkalibacillus</taxon>
    </lineage>
</organism>
<feature type="transmembrane region" description="Helical" evidence="9">
    <location>
        <begin position="194"/>
        <end position="216"/>
    </location>
</feature>
<feature type="transmembrane region" description="Helical" evidence="9">
    <location>
        <begin position="156"/>
        <end position="174"/>
    </location>
</feature>
<evidence type="ECO:0000256" key="3">
    <source>
        <dbReference type="ARBA" id="ARBA00022448"/>
    </source>
</evidence>
<comment type="caution">
    <text evidence="10">The sequence shown here is derived from an EMBL/GenBank/DDBJ whole genome shotgun (WGS) entry which is preliminary data.</text>
</comment>
<keyword evidence="5 9" id="KW-0812">Transmembrane</keyword>
<sequence length="451" mass="47425">MSTKKALSMKETLTIGLMMFALFLGAGNMIFPPALGQTAGTNVWTAIIGFLITGVGLPLVGVIAIGLTGGTLRDLASRVHPGFAIIFSTLMYLAIGPFFGIPRTGTVAFEIGVTPFLPESMNSNGLPLFIYTIIFFGITFWFALNPTKLVDRIGKILTPILIIVIGLIVFKGIVNPMGSFSAPKGDYAESPFFTGFLNGYLTMDAIAALVFGIVVINAVKSRGVTDKKEIAKATTKAGIIAVSGLALVYLSLAYIGATSRGALGEMANGGAILTGSADLLFGQFGIVLLAVAITFACLTTSIGLVTACGEYFKSLMPKVSYNLIIAILCVFSGAIANVGLTQLINLTLPVLIGIYPLAIALIGYSYLHRQFGGHREVYMGGLLGAGLVSIFDALKQLNVDISAVADVMSTILPLYDQGIGWIVPSLVGAIIGYIIGRTRSQMTENPNPNQA</sequence>
<gene>
    <name evidence="10" type="primary">brnQ</name>
    <name evidence="10" type="ORF">L2716_10920</name>
</gene>
<feature type="transmembrane region" description="Helical" evidence="9">
    <location>
        <begin position="237"/>
        <end position="257"/>
    </location>
</feature>
<dbReference type="Pfam" id="PF05525">
    <property type="entry name" value="Branch_AA_trans"/>
    <property type="match status" value="1"/>
</dbReference>
<evidence type="ECO:0000256" key="9">
    <source>
        <dbReference type="RuleBase" id="RU362122"/>
    </source>
</evidence>
<feature type="transmembrane region" description="Helical" evidence="9">
    <location>
        <begin position="79"/>
        <end position="99"/>
    </location>
</feature>
<evidence type="ECO:0000256" key="4">
    <source>
        <dbReference type="ARBA" id="ARBA00022475"/>
    </source>
</evidence>
<accession>A0ABS9GZR4</accession>
<feature type="transmembrane region" description="Helical" evidence="9">
    <location>
        <begin position="346"/>
        <end position="367"/>
    </location>
</feature>
<dbReference type="Proteomes" id="UP001649381">
    <property type="component" value="Unassembled WGS sequence"/>
</dbReference>
<feature type="transmembrane region" description="Helical" evidence="9">
    <location>
        <begin position="418"/>
        <end position="436"/>
    </location>
</feature>
<comment type="caution">
    <text evidence="9">Lacks conserved residue(s) required for the propagation of feature annotation.</text>
</comment>
<keyword evidence="3 9" id="KW-0813">Transport</keyword>
<dbReference type="Gene3D" id="1.20.1740.10">
    <property type="entry name" value="Amino acid/polyamine transporter I"/>
    <property type="match status" value="1"/>
</dbReference>
<feature type="transmembrane region" description="Helical" evidence="9">
    <location>
        <begin position="46"/>
        <end position="67"/>
    </location>
</feature>
<dbReference type="PANTHER" id="PTHR30588:SF8">
    <property type="entry name" value="BRANCHED-CHAIN AMINO ACID PERMEASE BRAB"/>
    <property type="match status" value="1"/>
</dbReference>
<dbReference type="PANTHER" id="PTHR30588">
    <property type="entry name" value="BRANCHED-CHAIN AMINO ACID TRANSPORT SYSTEM 2 CARRIER PROTEIN"/>
    <property type="match status" value="1"/>
</dbReference>
<dbReference type="RefSeq" id="WP_236334493.1">
    <property type="nucleotide sequence ID" value="NZ_JAKIJS010000001.1"/>
</dbReference>
<evidence type="ECO:0000256" key="8">
    <source>
        <dbReference type="ARBA" id="ARBA00023136"/>
    </source>
</evidence>
<comment type="subcellular location">
    <subcellularLocation>
        <location evidence="1 9">Cell membrane</location>
        <topology evidence="1 9">Multi-pass membrane protein</topology>
    </subcellularLocation>
</comment>
<feature type="transmembrane region" description="Helical" evidence="9">
    <location>
        <begin position="319"/>
        <end position="340"/>
    </location>
</feature>
<keyword evidence="4" id="KW-1003">Cell membrane</keyword>
<evidence type="ECO:0000256" key="1">
    <source>
        <dbReference type="ARBA" id="ARBA00004651"/>
    </source>
</evidence>
<keyword evidence="11" id="KW-1185">Reference proteome</keyword>
<name>A0ABS9GZR4_9BACL</name>
<evidence type="ECO:0000256" key="7">
    <source>
        <dbReference type="ARBA" id="ARBA00022989"/>
    </source>
</evidence>
<evidence type="ECO:0000256" key="6">
    <source>
        <dbReference type="ARBA" id="ARBA00022970"/>
    </source>
</evidence>
<dbReference type="NCBIfam" id="TIGR00796">
    <property type="entry name" value="livcs"/>
    <property type="match status" value="1"/>
</dbReference>
<dbReference type="EMBL" id="JAKIJS010000001">
    <property type="protein sequence ID" value="MCF6138237.1"/>
    <property type="molecule type" value="Genomic_DNA"/>
</dbReference>
<dbReference type="InterPro" id="IPR004685">
    <property type="entry name" value="Brnchd-chn_aa_trnsp_Livcs"/>
</dbReference>
<evidence type="ECO:0000256" key="5">
    <source>
        <dbReference type="ARBA" id="ARBA00022692"/>
    </source>
</evidence>
<feature type="transmembrane region" description="Helical" evidence="9">
    <location>
        <begin position="284"/>
        <end position="307"/>
    </location>
</feature>
<feature type="transmembrane region" description="Helical" evidence="9">
    <location>
        <begin position="379"/>
        <end position="398"/>
    </location>
</feature>
<reference evidence="10 11" key="1">
    <citation type="submission" date="2022-01" db="EMBL/GenBank/DDBJ databases">
        <title>Alkalihalobacillus sp. EGI L200015, a novel bacterium isolated from a salt lake sediment.</title>
        <authorList>
            <person name="Gao L."/>
            <person name="Fang B.-Z."/>
            <person name="Li W.-J."/>
        </authorList>
    </citation>
    <scope>NUCLEOTIDE SEQUENCE [LARGE SCALE GENOMIC DNA]</scope>
    <source>
        <strain evidence="10 11">KCTC 12718</strain>
    </source>
</reference>
<proteinExistence type="inferred from homology"/>
<keyword evidence="6 9" id="KW-0029">Amino-acid transport</keyword>
<feature type="transmembrane region" description="Helical" evidence="9">
    <location>
        <begin position="125"/>
        <end position="144"/>
    </location>
</feature>
<comment type="function">
    <text evidence="9">Component of the transport system for branched-chain amino acids.</text>
</comment>
<evidence type="ECO:0000313" key="11">
    <source>
        <dbReference type="Proteomes" id="UP001649381"/>
    </source>
</evidence>
<comment type="similarity">
    <text evidence="2 9">Belongs to the branched chain amino acid transporter family.</text>
</comment>
<protein>
    <recommendedName>
        <fullName evidence="9">Branched-chain amino acid transport system carrier protein</fullName>
    </recommendedName>
</protein>